<feature type="non-terminal residue" evidence="1">
    <location>
        <position position="1"/>
    </location>
</feature>
<sequence>GLSRSPEAVETFTNGGGFPLQNLLLEIYDLLARNHLGNGRV</sequence>
<name>A0A8J2L821_9HEXA</name>
<accession>A0A8J2L821</accession>
<dbReference type="AlphaFoldDB" id="A0A8J2L821"/>
<protein>
    <submittedName>
        <fullName evidence="1">Uncharacterized protein</fullName>
    </submittedName>
</protein>
<organism evidence="1 2">
    <name type="scientific">Allacma fusca</name>
    <dbReference type="NCBI Taxonomy" id="39272"/>
    <lineage>
        <taxon>Eukaryota</taxon>
        <taxon>Metazoa</taxon>
        <taxon>Ecdysozoa</taxon>
        <taxon>Arthropoda</taxon>
        <taxon>Hexapoda</taxon>
        <taxon>Collembola</taxon>
        <taxon>Symphypleona</taxon>
        <taxon>Sminthuridae</taxon>
        <taxon>Allacma</taxon>
    </lineage>
</organism>
<gene>
    <name evidence="1" type="ORF">AFUS01_LOCUS39758</name>
</gene>
<proteinExistence type="predicted"/>
<dbReference type="Proteomes" id="UP000708208">
    <property type="component" value="Unassembled WGS sequence"/>
</dbReference>
<reference evidence="1" key="1">
    <citation type="submission" date="2021-06" db="EMBL/GenBank/DDBJ databases">
        <authorList>
            <person name="Hodson N. C."/>
            <person name="Mongue J. A."/>
            <person name="Jaron S. K."/>
        </authorList>
    </citation>
    <scope>NUCLEOTIDE SEQUENCE</scope>
</reference>
<comment type="caution">
    <text evidence="1">The sequence shown here is derived from an EMBL/GenBank/DDBJ whole genome shotgun (WGS) entry which is preliminary data.</text>
</comment>
<dbReference type="EMBL" id="CAJVCH010553488">
    <property type="protein sequence ID" value="CAG7829922.1"/>
    <property type="molecule type" value="Genomic_DNA"/>
</dbReference>
<keyword evidence="2" id="KW-1185">Reference proteome</keyword>
<evidence type="ECO:0000313" key="1">
    <source>
        <dbReference type="EMBL" id="CAG7829922.1"/>
    </source>
</evidence>
<evidence type="ECO:0000313" key="2">
    <source>
        <dbReference type="Proteomes" id="UP000708208"/>
    </source>
</evidence>